<dbReference type="GO" id="GO:0004412">
    <property type="term" value="F:homoserine dehydrogenase activity"/>
    <property type="evidence" value="ECO:0007669"/>
    <property type="project" value="UniProtKB-EC"/>
</dbReference>
<dbReference type="Gene3D" id="3.40.50.720">
    <property type="entry name" value="NAD(P)-binding Rossmann-like Domain"/>
    <property type="match status" value="1"/>
</dbReference>
<evidence type="ECO:0000256" key="1">
    <source>
        <dbReference type="ARBA" id="ARBA00006753"/>
    </source>
</evidence>
<dbReference type="SUPFAM" id="SSF55347">
    <property type="entry name" value="Glyceraldehyde-3-phosphate dehydrogenase-like, C-terminal domain"/>
    <property type="match status" value="1"/>
</dbReference>
<sequence>MKKIKKVAIIGVGAIARRLLERLEIQGCKVCFQFRRNQTGPSFEQLLTQHMPEAVFVAISTLDKGEAARNYILKCVEVGIPVITCEKGAIAYHAKELKPYFNKIGFSATVGGGTKILNYTKDRNPNSKFVQIHVVLNGTLNFIFDEMRHGRTLGEACAEAGKLGYAEPGANDSLSLINGELSDIARKTCVFFNTVLSKKKFLTPKALGSFSQTSLRLKNLCDKGEDYRLVVSFSNSALTVGIKFLGKGFKTKIEGWNIFGGFRKVNGFSDFMSWLPGGVGNAIHIIEGKLGAGGKYTLSGPGAGIEPTTSAMIDDYNRLCP</sequence>
<dbReference type="EC" id="1.1.1.3" evidence="2"/>
<dbReference type="PANTHER" id="PTHR43331:SF1">
    <property type="entry name" value="HOMOSERINE DEHYDROGENASE"/>
    <property type="match status" value="1"/>
</dbReference>
<protein>
    <recommendedName>
        <fullName evidence="2">homoserine dehydrogenase</fullName>
        <ecNumber evidence="2">1.1.1.3</ecNumber>
    </recommendedName>
</protein>
<dbReference type="Pfam" id="PF00742">
    <property type="entry name" value="Homoserine_dh"/>
    <property type="match status" value="1"/>
</dbReference>
<comment type="caution">
    <text evidence="5">The sequence shown here is derived from an EMBL/GenBank/DDBJ whole genome shotgun (WGS) entry which is preliminary data.</text>
</comment>
<evidence type="ECO:0000256" key="3">
    <source>
        <dbReference type="ARBA" id="ARBA00023002"/>
    </source>
</evidence>
<comment type="similarity">
    <text evidence="1">Belongs to the homoserine dehydrogenase family.</text>
</comment>
<dbReference type="InterPro" id="IPR001342">
    <property type="entry name" value="HDH_cat"/>
</dbReference>
<dbReference type="UniPathway" id="UPA00050">
    <property type="reaction ID" value="UER00063"/>
</dbReference>
<reference evidence="5 6" key="1">
    <citation type="journal article" date="2015" name="Nature">
        <title>rRNA introns, odd ribosomes, and small enigmatic genomes across a large radiation of phyla.</title>
        <authorList>
            <person name="Brown C.T."/>
            <person name="Hug L.A."/>
            <person name="Thomas B.C."/>
            <person name="Sharon I."/>
            <person name="Castelle C.J."/>
            <person name="Singh A."/>
            <person name="Wilkins M.J."/>
            <person name="Williams K.H."/>
            <person name="Banfield J.F."/>
        </authorList>
    </citation>
    <scope>NUCLEOTIDE SEQUENCE [LARGE SCALE GENOMIC DNA]</scope>
</reference>
<dbReference type="PANTHER" id="PTHR43331">
    <property type="entry name" value="HOMOSERINE DEHYDROGENASE"/>
    <property type="match status" value="1"/>
</dbReference>
<feature type="domain" description="Homoserine dehydrogenase catalytic" evidence="4">
    <location>
        <begin position="118"/>
        <end position="315"/>
    </location>
</feature>
<evidence type="ECO:0000313" key="5">
    <source>
        <dbReference type="EMBL" id="KKP88702.1"/>
    </source>
</evidence>
<evidence type="ECO:0000313" key="6">
    <source>
        <dbReference type="Proteomes" id="UP000034798"/>
    </source>
</evidence>
<dbReference type="Gene3D" id="3.30.360.10">
    <property type="entry name" value="Dihydrodipicolinate Reductase, domain 2"/>
    <property type="match status" value="1"/>
</dbReference>
<accession>A0A0G0GAH7</accession>
<keyword evidence="3" id="KW-0560">Oxidoreductase</keyword>
<dbReference type="UniPathway" id="UPA00051">
    <property type="reaction ID" value="UER00465"/>
</dbReference>
<gene>
    <name evidence="5" type="ORF">UR91_C0014G0008</name>
</gene>
<proteinExistence type="inferred from homology"/>
<evidence type="ECO:0000256" key="2">
    <source>
        <dbReference type="ARBA" id="ARBA00013213"/>
    </source>
</evidence>
<organism evidence="5 6">
    <name type="scientific">Candidatus Nomurabacteria bacterium GW2011_GWC2_35_8</name>
    <dbReference type="NCBI Taxonomy" id="1618752"/>
    <lineage>
        <taxon>Bacteria</taxon>
        <taxon>Candidatus Nomuraibacteriota</taxon>
    </lineage>
</organism>
<dbReference type="Proteomes" id="UP000034798">
    <property type="component" value="Unassembled WGS sequence"/>
</dbReference>
<dbReference type="AlphaFoldDB" id="A0A0G0GAH7"/>
<dbReference type="EMBL" id="LBQZ01000014">
    <property type="protein sequence ID" value="KKP88702.1"/>
    <property type="molecule type" value="Genomic_DNA"/>
</dbReference>
<evidence type="ECO:0000259" key="4">
    <source>
        <dbReference type="Pfam" id="PF00742"/>
    </source>
</evidence>
<dbReference type="InterPro" id="IPR036291">
    <property type="entry name" value="NAD(P)-bd_dom_sf"/>
</dbReference>
<dbReference type="SUPFAM" id="SSF51735">
    <property type="entry name" value="NAD(P)-binding Rossmann-fold domains"/>
    <property type="match status" value="1"/>
</dbReference>
<dbReference type="GO" id="GO:0009088">
    <property type="term" value="P:threonine biosynthetic process"/>
    <property type="evidence" value="ECO:0007669"/>
    <property type="project" value="UniProtKB-UniPathway"/>
</dbReference>
<name>A0A0G0GAH7_9BACT</name>